<dbReference type="OrthoDB" id="10249245at2759"/>
<dbReference type="VEuPathDB" id="FungiDB:I7I51_02186"/>
<name>A0A8A1M905_AJECA</name>
<dbReference type="Pfam" id="PF00241">
    <property type="entry name" value="Cofilin_ADF"/>
    <property type="match status" value="1"/>
</dbReference>
<evidence type="ECO:0000256" key="2">
    <source>
        <dbReference type="ARBA" id="ARBA00006844"/>
    </source>
</evidence>
<dbReference type="GO" id="GO:0030042">
    <property type="term" value="P:actin filament depolymerization"/>
    <property type="evidence" value="ECO:0007669"/>
    <property type="project" value="InterPro"/>
</dbReference>
<evidence type="ECO:0000259" key="6">
    <source>
        <dbReference type="PROSITE" id="PS51263"/>
    </source>
</evidence>
<evidence type="ECO:0000313" key="7">
    <source>
        <dbReference type="EMBL" id="QSS62449.1"/>
    </source>
</evidence>
<dbReference type="InterPro" id="IPR017904">
    <property type="entry name" value="ADF/Cofilin"/>
</dbReference>
<reference evidence="7" key="1">
    <citation type="submission" date="2021-01" db="EMBL/GenBank/DDBJ databases">
        <title>Chromosome-level genome assembly of a human fungal pathogen reveals clustering of transcriptionally co-regulated genes.</title>
        <authorList>
            <person name="Voorhies M."/>
            <person name="Cohen S."/>
            <person name="Shea T.P."/>
            <person name="Petrus S."/>
            <person name="Munoz J.F."/>
            <person name="Poplawski S."/>
            <person name="Goldman W.E."/>
            <person name="Michael T."/>
            <person name="Cuomo C.A."/>
            <person name="Sil A."/>
            <person name="Beyhan S."/>
        </authorList>
    </citation>
    <scope>NUCLEOTIDE SEQUENCE</scope>
    <source>
        <strain evidence="7">WU24</strain>
    </source>
</reference>
<dbReference type="Proteomes" id="UP000663671">
    <property type="component" value="Chromosome 7"/>
</dbReference>
<dbReference type="GO" id="GO:0003779">
    <property type="term" value="F:actin binding"/>
    <property type="evidence" value="ECO:0007669"/>
    <property type="project" value="UniProtKB-KW"/>
</dbReference>
<dbReference type="PANTHER" id="PTHR11913">
    <property type="entry name" value="COFILIN-RELATED"/>
    <property type="match status" value="1"/>
</dbReference>
<sequence length="197" mass="22311">MAAYPLYADAVGRGVFTLPERNTLLPTASPVFSLKYEHRTKANPSPLVRSSTFSVQSCRVRVSAECMEATNNLRFKDLKYIIFKISDDKKEIVVEESSKDTDYETFRTKLIEAKDSNGKPAPRYALYDGEFDLGSEGIRKKIIFISWVPSETPTFSSMIYATTRETLKNALNPHVSIHADDTDELEWKTLKEASVKK</sequence>
<gene>
    <name evidence="7" type="primary">COF1</name>
    <name evidence="7" type="ORF">I7I51_02186</name>
</gene>
<dbReference type="GO" id="GO:0015629">
    <property type="term" value="C:actin cytoskeleton"/>
    <property type="evidence" value="ECO:0007669"/>
    <property type="project" value="InterPro"/>
</dbReference>
<dbReference type="GO" id="GO:0016363">
    <property type="term" value="C:nuclear matrix"/>
    <property type="evidence" value="ECO:0007669"/>
    <property type="project" value="UniProtKB-SubCell"/>
</dbReference>
<dbReference type="CDD" id="cd11286">
    <property type="entry name" value="ADF_cofilin_like"/>
    <property type="match status" value="1"/>
</dbReference>
<comment type="subcellular location">
    <subcellularLocation>
        <location evidence="1">Nucleus matrix</location>
    </subcellularLocation>
</comment>
<dbReference type="InterPro" id="IPR029006">
    <property type="entry name" value="ADF-H/Gelsolin-like_dom_sf"/>
</dbReference>
<dbReference type="InterPro" id="IPR002108">
    <property type="entry name" value="ADF-H"/>
</dbReference>
<proteinExistence type="inferred from homology"/>
<evidence type="ECO:0000313" key="8">
    <source>
        <dbReference type="Proteomes" id="UP000663671"/>
    </source>
</evidence>
<evidence type="ECO:0000256" key="4">
    <source>
        <dbReference type="ARBA" id="ARBA00023203"/>
    </source>
</evidence>
<dbReference type="SMART" id="SM00102">
    <property type="entry name" value="ADF"/>
    <property type="match status" value="1"/>
</dbReference>
<evidence type="ECO:0000256" key="1">
    <source>
        <dbReference type="ARBA" id="ARBA00004109"/>
    </source>
</evidence>
<dbReference type="EMBL" id="CP069112">
    <property type="protein sequence ID" value="QSS62449.1"/>
    <property type="molecule type" value="Genomic_DNA"/>
</dbReference>
<dbReference type="AlphaFoldDB" id="A0A8A1M905"/>
<dbReference type="SUPFAM" id="SSF55753">
    <property type="entry name" value="Actin depolymerizing proteins"/>
    <property type="match status" value="1"/>
</dbReference>
<dbReference type="PROSITE" id="PS51263">
    <property type="entry name" value="ADF_H"/>
    <property type="match status" value="1"/>
</dbReference>
<keyword evidence="4" id="KW-0009">Actin-binding</keyword>
<organism evidence="7 8">
    <name type="scientific">Ajellomyces capsulatus</name>
    <name type="common">Darling's disease fungus</name>
    <name type="synonym">Histoplasma capsulatum</name>
    <dbReference type="NCBI Taxonomy" id="5037"/>
    <lineage>
        <taxon>Eukaryota</taxon>
        <taxon>Fungi</taxon>
        <taxon>Dikarya</taxon>
        <taxon>Ascomycota</taxon>
        <taxon>Pezizomycotina</taxon>
        <taxon>Eurotiomycetes</taxon>
        <taxon>Eurotiomycetidae</taxon>
        <taxon>Onygenales</taxon>
        <taxon>Ajellomycetaceae</taxon>
        <taxon>Histoplasma</taxon>
    </lineage>
</organism>
<feature type="domain" description="ADF-H" evidence="6">
    <location>
        <begin position="57"/>
        <end position="195"/>
    </location>
</feature>
<comment type="similarity">
    <text evidence="2">Belongs to the actin-binding proteins ADF family.</text>
</comment>
<accession>A0A8A1M905</accession>
<protein>
    <recommendedName>
        <fullName evidence="3">Cofilin</fullName>
    </recommendedName>
    <alternativeName>
        <fullName evidence="5">Actin-depolymerizing factor 1</fullName>
    </alternativeName>
</protein>
<evidence type="ECO:0000256" key="3">
    <source>
        <dbReference type="ARBA" id="ARBA00015630"/>
    </source>
</evidence>
<evidence type="ECO:0000256" key="5">
    <source>
        <dbReference type="ARBA" id="ARBA00032427"/>
    </source>
</evidence>
<dbReference type="Gene3D" id="3.40.20.10">
    <property type="entry name" value="Severin"/>
    <property type="match status" value="1"/>
</dbReference>